<sequence length="247" mass="26256">MRSLGLSVVVEAGAGGSLQVGDLVSGRPRQWARRCVVKLFVHSCTADRQDGRSKAIPQGCDAVDLLGPLGTTGLTEYFGLFDVAHLKAGETLDVSGAAGATGNVVCQLAKRAGARVVAIAGGPEKCAWLERELGVDKAVDYKSASFRADFAAAAPKLDVYFDNVGGEILDLALTQLNRGVRVILCGTAPRSVMVEGASDVMQQAQLQDSKLTGITNYFQLVMARAIMKRFLVFDYESRYAYMAAQGS</sequence>
<comment type="caution">
    <text evidence="2">The sequence shown here is derived from an EMBL/GenBank/DDBJ whole genome shotgun (WGS) entry which is preliminary data.</text>
</comment>
<dbReference type="GO" id="GO:0016628">
    <property type="term" value="F:oxidoreductase activity, acting on the CH-CH group of donors, NAD or NADP as acceptor"/>
    <property type="evidence" value="ECO:0007669"/>
    <property type="project" value="InterPro"/>
</dbReference>
<dbReference type="PANTHER" id="PTHR43205">
    <property type="entry name" value="PROSTAGLANDIN REDUCTASE"/>
    <property type="match status" value="1"/>
</dbReference>
<dbReference type="SUPFAM" id="SSF51735">
    <property type="entry name" value="NAD(P)-binding Rossmann-fold domains"/>
    <property type="match status" value="1"/>
</dbReference>
<protein>
    <submittedName>
        <fullName evidence="2">NADP-dependent oxidoreductase</fullName>
    </submittedName>
</protein>
<dbReference type="OrthoDB" id="809632at2759"/>
<dbReference type="EMBL" id="BPQB01000104">
    <property type="protein sequence ID" value="GJE99223.1"/>
    <property type="molecule type" value="Genomic_DNA"/>
</dbReference>
<gene>
    <name evidence="2" type="ORF">PsYK624_154730</name>
</gene>
<evidence type="ECO:0000259" key="1">
    <source>
        <dbReference type="Pfam" id="PF00107"/>
    </source>
</evidence>
<organism evidence="2 3">
    <name type="scientific">Phanerochaete sordida</name>
    <dbReference type="NCBI Taxonomy" id="48140"/>
    <lineage>
        <taxon>Eukaryota</taxon>
        <taxon>Fungi</taxon>
        <taxon>Dikarya</taxon>
        <taxon>Basidiomycota</taxon>
        <taxon>Agaricomycotina</taxon>
        <taxon>Agaricomycetes</taxon>
        <taxon>Polyporales</taxon>
        <taxon>Phanerochaetaceae</taxon>
        <taxon>Phanerochaete</taxon>
    </lineage>
</organism>
<name>A0A9P3LL18_9APHY</name>
<dbReference type="PANTHER" id="PTHR43205:SF42">
    <property type="entry name" value="ALCOHOL DEHYDROGENASE, ZINC-CONTAINING (AFU_ORTHOLOGUE AFUA_7G04530)"/>
    <property type="match status" value="1"/>
</dbReference>
<proteinExistence type="predicted"/>
<reference evidence="2 3" key="1">
    <citation type="submission" date="2021-08" db="EMBL/GenBank/DDBJ databases">
        <title>Draft Genome Sequence of Phanerochaete sordida strain YK-624.</title>
        <authorList>
            <person name="Mori T."/>
            <person name="Dohra H."/>
            <person name="Suzuki T."/>
            <person name="Kawagishi H."/>
            <person name="Hirai H."/>
        </authorList>
    </citation>
    <scope>NUCLEOTIDE SEQUENCE [LARGE SCALE GENOMIC DNA]</scope>
    <source>
        <strain evidence="2 3">YK-624</strain>
    </source>
</reference>
<dbReference type="Pfam" id="PF00107">
    <property type="entry name" value="ADH_zinc_N"/>
    <property type="match status" value="1"/>
</dbReference>
<dbReference type="Proteomes" id="UP000703269">
    <property type="component" value="Unassembled WGS sequence"/>
</dbReference>
<dbReference type="Gene3D" id="3.40.50.720">
    <property type="entry name" value="NAD(P)-binding Rossmann-like Domain"/>
    <property type="match status" value="1"/>
</dbReference>
<dbReference type="InterPro" id="IPR036291">
    <property type="entry name" value="NAD(P)-bd_dom_sf"/>
</dbReference>
<feature type="domain" description="Alcohol dehydrogenase-like C-terminal" evidence="1">
    <location>
        <begin position="101"/>
        <end position="217"/>
    </location>
</feature>
<accession>A0A9P3LL18</accession>
<keyword evidence="3" id="KW-1185">Reference proteome</keyword>
<evidence type="ECO:0000313" key="3">
    <source>
        <dbReference type="Proteomes" id="UP000703269"/>
    </source>
</evidence>
<dbReference type="AlphaFoldDB" id="A0A9P3LL18"/>
<dbReference type="InterPro" id="IPR013149">
    <property type="entry name" value="ADH-like_C"/>
</dbReference>
<dbReference type="CDD" id="cd05288">
    <property type="entry name" value="PGDH"/>
    <property type="match status" value="1"/>
</dbReference>
<evidence type="ECO:0000313" key="2">
    <source>
        <dbReference type="EMBL" id="GJE99223.1"/>
    </source>
</evidence>
<dbReference type="InterPro" id="IPR045010">
    <property type="entry name" value="MDR_fam"/>
</dbReference>